<proteinExistence type="predicted"/>
<evidence type="ECO:0000313" key="2">
    <source>
        <dbReference type="EMBL" id="CAB4132918.1"/>
    </source>
</evidence>
<dbReference type="SUPFAM" id="SSF49842">
    <property type="entry name" value="TNF-like"/>
    <property type="match status" value="1"/>
</dbReference>
<dbReference type="Gene3D" id="2.60.120.40">
    <property type="match status" value="1"/>
</dbReference>
<dbReference type="PROSITE" id="PS50871">
    <property type="entry name" value="C1Q"/>
    <property type="match status" value="1"/>
</dbReference>
<name>A0A6J5LE31_9CAUD</name>
<dbReference type="EMBL" id="LR796274">
    <property type="protein sequence ID" value="CAB4132918.1"/>
    <property type="molecule type" value="Genomic_DNA"/>
</dbReference>
<gene>
    <name evidence="2" type="ORF">UFOVP257_19</name>
</gene>
<protein>
    <recommendedName>
        <fullName evidence="1">C1q domain-containing protein</fullName>
    </recommendedName>
</protein>
<accession>A0A6J5LE31</accession>
<organism evidence="2">
    <name type="scientific">uncultured Caudovirales phage</name>
    <dbReference type="NCBI Taxonomy" id="2100421"/>
    <lineage>
        <taxon>Viruses</taxon>
        <taxon>Duplodnaviria</taxon>
        <taxon>Heunggongvirae</taxon>
        <taxon>Uroviricota</taxon>
        <taxon>Caudoviricetes</taxon>
        <taxon>Peduoviridae</taxon>
        <taxon>Maltschvirus</taxon>
        <taxon>Maltschvirus maltsch</taxon>
    </lineage>
</organism>
<dbReference type="InterPro" id="IPR008983">
    <property type="entry name" value="Tumour_necrosis_fac-like_dom"/>
</dbReference>
<sequence>MAFPTSPINNQITTVNGIRYSYSSANNAWIRISNAKYTAAATGPSNPANGDQWYNTSEDTLYEWINDGVSSYWVDIQTGFVGGNAGSVISDTTIAGNLTVGFNDTYSIGTSNGYLQYIYSNNIVGNNITISGNIIPANITTGNLTTTGNITASGNITSANETTGNLTTTGNITASGNITSGNLTTGIIAATGNISFRNYSNIFVSSGTLNNQSALNIVGNVTGKSGAGAGYHDFLMVQSTNSAISNGQKWFRMNQTGGIEVVNSGFTSTLFRLEDNGDLFITGNVSQTGIKSFYSSARPGFRVYGTTTTSWNTAVNSGGYMNSNQWTVDYNTGSYLNNSTGVFTAPVAGLYQVNLNARFAGNSTSISQACIIKNATGGNGGGGTISLMLEFAQSSTMNHAGVGTTMQLAVNDTLVLKVTAGTIQFDSNDSWSIAYLG</sequence>
<feature type="domain" description="C1q" evidence="1">
    <location>
        <begin position="298"/>
        <end position="437"/>
    </location>
</feature>
<dbReference type="InterPro" id="IPR001073">
    <property type="entry name" value="C1q_dom"/>
</dbReference>
<reference evidence="2" key="1">
    <citation type="submission" date="2020-04" db="EMBL/GenBank/DDBJ databases">
        <authorList>
            <person name="Chiriac C."/>
            <person name="Salcher M."/>
            <person name="Ghai R."/>
            <person name="Kavagutti S V."/>
        </authorList>
    </citation>
    <scope>NUCLEOTIDE SEQUENCE</scope>
</reference>
<evidence type="ECO:0000259" key="1">
    <source>
        <dbReference type="PROSITE" id="PS50871"/>
    </source>
</evidence>